<reference evidence="2 3" key="1">
    <citation type="submission" date="2021-01" db="EMBL/GenBank/DDBJ databases">
        <title>Complete genome sequence of Erwinia rhapontici MAFF 311153.</title>
        <authorList>
            <person name="Morohoshi T."/>
            <person name="Someya N."/>
        </authorList>
    </citation>
    <scope>NUCLEOTIDE SEQUENCE [LARGE SCALE GENOMIC DNA]</scope>
    <source>
        <strain evidence="2 3">MAFF 311153</strain>
    </source>
</reference>
<keyword evidence="3" id="KW-1185">Reference proteome</keyword>
<dbReference type="Pfam" id="PF18228">
    <property type="entry name" value="CdiI_N"/>
    <property type="match status" value="1"/>
</dbReference>
<dbReference type="Gene3D" id="3.30.2450.20">
    <property type="match status" value="1"/>
</dbReference>
<evidence type="ECO:0000259" key="1">
    <source>
        <dbReference type="Pfam" id="PF18228"/>
    </source>
</evidence>
<sequence length="144" mass="16741">MFNILVKEDPLEIDGECVFSASIIINDFEEKVYLPLSYWSLSDYRESWKSEVEEGLNKNSHSVLAVSMYESSKANFIFSWVLYYSGNDVFIQNKIIFLDEHPNFTVESINSCIGSRKTHTEDGMQISEWHTDLNSIKLFYNSLK</sequence>
<feature type="domain" description="CdiI C-terminal" evidence="1">
    <location>
        <begin position="35"/>
        <end position="139"/>
    </location>
</feature>
<dbReference type="Proteomes" id="UP000677515">
    <property type="component" value="Chromosome"/>
</dbReference>
<protein>
    <recommendedName>
        <fullName evidence="1">CdiI C-terminal domain-containing protein</fullName>
    </recommendedName>
</protein>
<proteinExistence type="predicted"/>
<gene>
    <name evidence="2" type="ORF">ERHA53_42630</name>
</gene>
<organism evidence="2 3">
    <name type="scientific">Erwinia rhapontici</name>
    <name type="common">Pectobacterium rhapontici</name>
    <dbReference type="NCBI Taxonomy" id="55212"/>
    <lineage>
        <taxon>Bacteria</taxon>
        <taxon>Pseudomonadati</taxon>
        <taxon>Pseudomonadota</taxon>
        <taxon>Gammaproteobacteria</taxon>
        <taxon>Enterobacterales</taxon>
        <taxon>Erwiniaceae</taxon>
        <taxon>Erwinia</taxon>
    </lineage>
</organism>
<accession>A0ABM7N612</accession>
<dbReference type="CDD" id="cd20699">
    <property type="entry name" value="CdiI_ECL-like"/>
    <property type="match status" value="1"/>
</dbReference>
<dbReference type="EMBL" id="AP024329">
    <property type="protein sequence ID" value="BCQ36920.1"/>
    <property type="molecule type" value="Genomic_DNA"/>
</dbReference>
<dbReference type="RefSeq" id="WP_212813398.1">
    <property type="nucleotide sequence ID" value="NZ_AP024329.1"/>
</dbReference>
<evidence type="ECO:0000313" key="2">
    <source>
        <dbReference type="EMBL" id="BCQ36920.1"/>
    </source>
</evidence>
<name>A0ABM7N612_ERWRD</name>
<dbReference type="InterPro" id="IPR040509">
    <property type="entry name" value="CdiI_C"/>
</dbReference>
<dbReference type="InterPro" id="IPR053755">
    <property type="entry name" value="CDI_immunity_sf"/>
</dbReference>
<evidence type="ECO:0000313" key="3">
    <source>
        <dbReference type="Proteomes" id="UP000677515"/>
    </source>
</evidence>